<dbReference type="PANTHER" id="PTHR36396:SF1">
    <property type="entry name" value="MALTASE-GLUCOAMYLASE, INTESTINAL PROTEIN"/>
    <property type="match status" value="1"/>
</dbReference>
<sequence>MTEVTTNQSLIAEGKEGSEDKHPNPPRAVSSLFPFLEVVCKSSGKLRRFSVGTEAGFAVKLINKKLLNDDGSGGNGLLASYIEAVKEGEEEPVSFGPSSLLVDYGPGWKLQTVIEPHGESLSVFVNF</sequence>
<gene>
    <name evidence="2" type="ORF">Sradi_2020900</name>
</gene>
<dbReference type="EMBL" id="JACGWJ010000008">
    <property type="protein sequence ID" value="KAL0403801.1"/>
    <property type="molecule type" value="Genomic_DNA"/>
</dbReference>
<feature type="region of interest" description="Disordered" evidence="1">
    <location>
        <begin position="1"/>
        <end position="27"/>
    </location>
</feature>
<name>A0AAW2TJP0_SESRA</name>
<accession>A0AAW2TJP0</accession>
<protein>
    <submittedName>
        <fullName evidence="2">Uncharacterized protein</fullName>
    </submittedName>
</protein>
<proteinExistence type="predicted"/>
<evidence type="ECO:0000313" key="2">
    <source>
        <dbReference type="EMBL" id="KAL0403801.1"/>
    </source>
</evidence>
<evidence type="ECO:0000256" key="1">
    <source>
        <dbReference type="SAM" id="MobiDB-lite"/>
    </source>
</evidence>
<organism evidence="2">
    <name type="scientific">Sesamum radiatum</name>
    <name type="common">Black benniseed</name>
    <dbReference type="NCBI Taxonomy" id="300843"/>
    <lineage>
        <taxon>Eukaryota</taxon>
        <taxon>Viridiplantae</taxon>
        <taxon>Streptophyta</taxon>
        <taxon>Embryophyta</taxon>
        <taxon>Tracheophyta</taxon>
        <taxon>Spermatophyta</taxon>
        <taxon>Magnoliopsida</taxon>
        <taxon>eudicotyledons</taxon>
        <taxon>Gunneridae</taxon>
        <taxon>Pentapetalae</taxon>
        <taxon>asterids</taxon>
        <taxon>lamiids</taxon>
        <taxon>Lamiales</taxon>
        <taxon>Pedaliaceae</taxon>
        <taxon>Sesamum</taxon>
    </lineage>
</organism>
<comment type="caution">
    <text evidence="2">The sequence shown here is derived from an EMBL/GenBank/DDBJ whole genome shotgun (WGS) entry which is preliminary data.</text>
</comment>
<dbReference type="AlphaFoldDB" id="A0AAW2TJP0"/>
<reference evidence="2" key="1">
    <citation type="submission" date="2020-06" db="EMBL/GenBank/DDBJ databases">
        <authorList>
            <person name="Li T."/>
            <person name="Hu X."/>
            <person name="Zhang T."/>
            <person name="Song X."/>
            <person name="Zhang H."/>
            <person name="Dai N."/>
            <person name="Sheng W."/>
            <person name="Hou X."/>
            <person name="Wei L."/>
        </authorList>
    </citation>
    <scope>NUCLEOTIDE SEQUENCE</scope>
    <source>
        <strain evidence="2">G02</strain>
        <tissue evidence="2">Leaf</tissue>
    </source>
</reference>
<dbReference type="PANTHER" id="PTHR36396">
    <property type="entry name" value="MALTASE-GLUCOAMYLASE, INTESTINAL PROTEIN"/>
    <property type="match status" value="1"/>
</dbReference>
<feature type="compositionally biased region" description="Polar residues" evidence="1">
    <location>
        <begin position="1"/>
        <end position="10"/>
    </location>
</feature>
<feature type="compositionally biased region" description="Basic and acidic residues" evidence="1">
    <location>
        <begin position="13"/>
        <end position="23"/>
    </location>
</feature>
<reference evidence="2" key="2">
    <citation type="journal article" date="2024" name="Plant">
        <title>Genomic evolution and insights into agronomic trait innovations of Sesamum species.</title>
        <authorList>
            <person name="Miao H."/>
            <person name="Wang L."/>
            <person name="Qu L."/>
            <person name="Liu H."/>
            <person name="Sun Y."/>
            <person name="Le M."/>
            <person name="Wang Q."/>
            <person name="Wei S."/>
            <person name="Zheng Y."/>
            <person name="Lin W."/>
            <person name="Duan Y."/>
            <person name="Cao H."/>
            <person name="Xiong S."/>
            <person name="Wang X."/>
            <person name="Wei L."/>
            <person name="Li C."/>
            <person name="Ma Q."/>
            <person name="Ju M."/>
            <person name="Zhao R."/>
            <person name="Li G."/>
            <person name="Mu C."/>
            <person name="Tian Q."/>
            <person name="Mei H."/>
            <person name="Zhang T."/>
            <person name="Gao T."/>
            <person name="Zhang H."/>
        </authorList>
    </citation>
    <scope>NUCLEOTIDE SEQUENCE</scope>
    <source>
        <strain evidence="2">G02</strain>
    </source>
</reference>